<dbReference type="Proteomes" id="UP000824782">
    <property type="component" value="Unassembled WGS sequence"/>
</dbReference>
<dbReference type="EMBL" id="WNYA01021885">
    <property type="protein sequence ID" value="KAG8538351.1"/>
    <property type="molecule type" value="Genomic_DNA"/>
</dbReference>
<evidence type="ECO:0000313" key="3">
    <source>
        <dbReference type="Proteomes" id="UP000824782"/>
    </source>
</evidence>
<evidence type="ECO:0000313" key="2">
    <source>
        <dbReference type="EMBL" id="KAG8538351.1"/>
    </source>
</evidence>
<protein>
    <submittedName>
        <fullName evidence="2">Uncharacterized protein</fullName>
    </submittedName>
</protein>
<evidence type="ECO:0000256" key="1">
    <source>
        <dbReference type="SAM" id="MobiDB-lite"/>
    </source>
</evidence>
<reference evidence="2" key="1">
    <citation type="thesis" date="2020" institute="ProQuest LLC" country="789 East Eisenhower Parkway, Ann Arbor, MI, USA">
        <title>Comparative Genomics and Chromosome Evolution.</title>
        <authorList>
            <person name="Mudd A.B."/>
        </authorList>
    </citation>
    <scope>NUCLEOTIDE SEQUENCE</scope>
    <source>
        <strain evidence="2">237g6f4</strain>
        <tissue evidence="2">Blood</tissue>
    </source>
</reference>
<proteinExistence type="predicted"/>
<accession>A0AAV6YN44</accession>
<comment type="caution">
    <text evidence="2">The sequence shown here is derived from an EMBL/GenBank/DDBJ whole genome shotgun (WGS) entry which is preliminary data.</text>
</comment>
<keyword evidence="3" id="KW-1185">Reference proteome</keyword>
<feature type="region of interest" description="Disordered" evidence="1">
    <location>
        <begin position="1"/>
        <end position="29"/>
    </location>
</feature>
<dbReference type="AlphaFoldDB" id="A0AAV6YN44"/>
<name>A0AAV6YN44_ENGPU</name>
<gene>
    <name evidence="2" type="ORF">GDO81_022813</name>
</gene>
<organism evidence="2 3">
    <name type="scientific">Engystomops pustulosus</name>
    <name type="common">Tungara frog</name>
    <name type="synonym">Physalaemus pustulosus</name>
    <dbReference type="NCBI Taxonomy" id="76066"/>
    <lineage>
        <taxon>Eukaryota</taxon>
        <taxon>Metazoa</taxon>
        <taxon>Chordata</taxon>
        <taxon>Craniata</taxon>
        <taxon>Vertebrata</taxon>
        <taxon>Euteleostomi</taxon>
        <taxon>Amphibia</taxon>
        <taxon>Batrachia</taxon>
        <taxon>Anura</taxon>
        <taxon>Neobatrachia</taxon>
        <taxon>Hyloidea</taxon>
        <taxon>Leptodactylidae</taxon>
        <taxon>Leiuperinae</taxon>
        <taxon>Engystomops</taxon>
    </lineage>
</organism>
<sequence>MAPLVSNHQIHRHRTKCPSAGSVGSGPGVIRQVSAERRNITEISITNARTARGDNRCDHNICDASANYLSFESVRPNAIPKGELQDTKLQIKTKTPNPAAEELTHRCGSYWCSDHSRVDHERRRRYRNA</sequence>